<dbReference type="InterPro" id="IPR029498">
    <property type="entry name" value="HeLo_dom"/>
</dbReference>
<keyword evidence="2" id="KW-1185">Reference proteome</keyword>
<reference evidence="3" key="1">
    <citation type="submission" date="2020-01" db="EMBL/GenBank/DDBJ databases">
        <authorList>
            <consortium name="DOE Joint Genome Institute"/>
            <person name="Haridas S."/>
            <person name="Albert R."/>
            <person name="Binder M."/>
            <person name="Bloem J."/>
            <person name="Labutti K."/>
            <person name="Salamov A."/>
            <person name="Andreopoulos B."/>
            <person name="Baker S.E."/>
            <person name="Barry K."/>
            <person name="Bills G."/>
            <person name="Bluhm B.H."/>
            <person name="Cannon C."/>
            <person name="Castanera R."/>
            <person name="Culley D.E."/>
            <person name="Daum C."/>
            <person name="Ezra D."/>
            <person name="Gonzalez J.B."/>
            <person name="Henrissat B."/>
            <person name="Kuo A."/>
            <person name="Liang C."/>
            <person name="Lipzen A."/>
            <person name="Lutzoni F."/>
            <person name="Magnuson J."/>
            <person name="Mondo S."/>
            <person name="Nolan M."/>
            <person name="Ohm R."/>
            <person name="Pangilinan J."/>
            <person name="Park H.-J."/>
            <person name="Ramirez L."/>
            <person name="Alfaro M."/>
            <person name="Sun H."/>
            <person name="Tritt A."/>
            <person name="Yoshinaga Y."/>
            <person name="Zwiers L.-H."/>
            <person name="Turgeon B.G."/>
            <person name="Goodwin S.B."/>
            <person name="Spatafora J.W."/>
            <person name="Crous P.W."/>
            <person name="Grigoriev I.V."/>
        </authorList>
    </citation>
    <scope>NUCLEOTIDE SEQUENCE</scope>
    <source>
        <strain evidence="3">CBS 342.82</strain>
    </source>
</reference>
<name>A0A6J3LWR8_9PEZI</name>
<sequence>METAKNTSDHIEDAGHEAALTGVVALASLFSLCVETFGLIHPSHKWDKEEQRQIARLGLQQTRLLVWGYVLGIASPPTTVTDRAVPRNPSLVYPEPSEPTFFGARDPRLDEPGNRTVIEDALSAIVDRTSGTTREEMMAKYGLKPPRKISIHLERPLDPARLEAFRERHELLHEVAQKYAHLDTTRRAGSLIRSSWQIADCTKFAAFISATQERIDMLIDLLQVKTAVDRAVSMDIRSFGWHVIPDRERVGMDLAKLRLLHDICLADYPQYVPAVQQALDHIGREDREFS</sequence>
<proteinExistence type="predicted"/>
<dbReference type="Pfam" id="PF14479">
    <property type="entry name" value="HeLo"/>
    <property type="match status" value="1"/>
</dbReference>
<gene>
    <name evidence="3" type="ORF">K489DRAFT_324363</name>
</gene>
<reference evidence="3" key="3">
    <citation type="submission" date="2025-08" db="UniProtKB">
        <authorList>
            <consortium name="RefSeq"/>
        </authorList>
    </citation>
    <scope>IDENTIFICATION</scope>
    <source>
        <strain evidence="3">CBS 342.82</strain>
    </source>
</reference>
<accession>A0A6J3LWR8</accession>
<dbReference type="OrthoDB" id="20872at2759"/>
<reference evidence="3" key="2">
    <citation type="submission" date="2020-04" db="EMBL/GenBank/DDBJ databases">
        <authorList>
            <consortium name="NCBI Genome Project"/>
        </authorList>
    </citation>
    <scope>NUCLEOTIDE SEQUENCE</scope>
    <source>
        <strain evidence="3">CBS 342.82</strain>
    </source>
</reference>
<dbReference type="Gene3D" id="1.20.120.1020">
    <property type="entry name" value="Prion-inhibition and propagation, HeLo domain"/>
    <property type="match status" value="1"/>
</dbReference>
<protein>
    <recommendedName>
        <fullName evidence="1">Prion-inhibition and propagation HeLo domain-containing protein</fullName>
    </recommendedName>
</protein>
<dbReference type="AlphaFoldDB" id="A0A6J3LWR8"/>
<evidence type="ECO:0000313" key="2">
    <source>
        <dbReference type="Proteomes" id="UP000504637"/>
    </source>
</evidence>
<dbReference type="GeneID" id="54359552"/>
<evidence type="ECO:0000259" key="1">
    <source>
        <dbReference type="Pfam" id="PF14479"/>
    </source>
</evidence>
<organism evidence="3">
    <name type="scientific">Dissoconium aciculare CBS 342.82</name>
    <dbReference type="NCBI Taxonomy" id="1314786"/>
    <lineage>
        <taxon>Eukaryota</taxon>
        <taxon>Fungi</taxon>
        <taxon>Dikarya</taxon>
        <taxon>Ascomycota</taxon>
        <taxon>Pezizomycotina</taxon>
        <taxon>Dothideomycetes</taxon>
        <taxon>Dothideomycetidae</taxon>
        <taxon>Mycosphaerellales</taxon>
        <taxon>Dissoconiaceae</taxon>
        <taxon>Dissoconium</taxon>
    </lineage>
</organism>
<dbReference type="RefSeq" id="XP_033457242.1">
    <property type="nucleotide sequence ID" value="XM_033601752.1"/>
</dbReference>
<evidence type="ECO:0000313" key="3">
    <source>
        <dbReference type="RefSeq" id="XP_033457242.1"/>
    </source>
</evidence>
<dbReference type="InterPro" id="IPR038305">
    <property type="entry name" value="HeLo_sf"/>
</dbReference>
<feature type="domain" description="Prion-inhibition and propagation HeLo" evidence="1">
    <location>
        <begin position="21"/>
        <end position="260"/>
    </location>
</feature>
<dbReference type="Proteomes" id="UP000504637">
    <property type="component" value="Unplaced"/>
</dbReference>
<feature type="non-terminal residue" evidence="3">
    <location>
        <position position="290"/>
    </location>
</feature>